<sequence>MIKLISKEEQQIRAIFGGRFVENKPIPFPDIRKKYNYSNLFYWAHLEAIETAEFPLHPHEGFEIMTFVLEGTVEHFDTKTNVWTKIQKDGFQVIQSGSGVYHGERITKDSRVFQIWFDPDFSKTLKEEPSYKDYPSDFIIPKKDNKRTIYEYIGDSKVEHKTSNIKITKEIFLAGTYNIQINKDYIYSIYTISGLGLINSKIVKDNDFIKCEDLEYLTIDAQNNLELFIVKTPKKLKYRTM</sequence>
<comment type="caution">
    <text evidence="4">The sequence shown here is derived from an EMBL/GenBank/DDBJ whole genome shotgun (WGS) entry which is preliminary data.</text>
</comment>
<dbReference type="AlphaFoldDB" id="A0A2S9SLU9"/>
<dbReference type="RefSeq" id="WP_105909370.1">
    <property type="nucleotide sequence ID" value="NZ_NXGJ01000008.1"/>
</dbReference>
<dbReference type="Gene3D" id="2.60.120.10">
    <property type="entry name" value="Jelly Rolls"/>
    <property type="match status" value="1"/>
</dbReference>
<dbReference type="InterPro" id="IPR011051">
    <property type="entry name" value="RmlC_Cupin_sf"/>
</dbReference>
<dbReference type="Pfam" id="PF02678">
    <property type="entry name" value="Pirin"/>
    <property type="match status" value="1"/>
</dbReference>
<dbReference type="SUPFAM" id="SSF51182">
    <property type="entry name" value="RmlC-like cupins"/>
    <property type="match status" value="1"/>
</dbReference>
<evidence type="ECO:0000256" key="1">
    <source>
        <dbReference type="ARBA" id="ARBA00008416"/>
    </source>
</evidence>
<dbReference type="InterPro" id="IPR012093">
    <property type="entry name" value="Pirin"/>
</dbReference>
<name>A0A2S9SLU9_9BACT</name>
<evidence type="ECO:0000313" key="5">
    <source>
        <dbReference type="Proteomes" id="UP000239065"/>
    </source>
</evidence>
<proteinExistence type="inferred from homology"/>
<dbReference type="Proteomes" id="UP000239065">
    <property type="component" value="Unassembled WGS sequence"/>
</dbReference>
<evidence type="ECO:0000313" key="4">
    <source>
        <dbReference type="EMBL" id="PRM87560.1"/>
    </source>
</evidence>
<reference evidence="4 5" key="1">
    <citation type="submission" date="2017-09" db="EMBL/GenBank/DDBJ databases">
        <title>Reassesment of A. cryaerophilus.</title>
        <authorList>
            <person name="Perez-Cataluna A."/>
            <person name="Collado L."/>
            <person name="Salgado O."/>
            <person name="Lefinanco V."/>
            <person name="Figueras M.J."/>
        </authorList>
    </citation>
    <scope>NUCLEOTIDE SEQUENCE [LARGE SCALE GENOMIC DNA]</scope>
    <source>
        <strain evidence="4 5">LMG 9861</strain>
    </source>
</reference>
<dbReference type="InterPro" id="IPR014710">
    <property type="entry name" value="RmlC-like_jellyroll"/>
</dbReference>
<dbReference type="EMBL" id="NXGJ01000008">
    <property type="protein sequence ID" value="PRM87560.1"/>
    <property type="molecule type" value="Genomic_DNA"/>
</dbReference>
<dbReference type="PANTHER" id="PTHR13903:SF31">
    <property type="entry name" value="CUPIN-DOMAIN CONTAINING PROTEIN"/>
    <property type="match status" value="1"/>
</dbReference>
<comment type="similarity">
    <text evidence="1 2">Belongs to the pirin family.</text>
</comment>
<organism evidence="4 5">
    <name type="scientific">Aliarcobacter cryaerophilus</name>
    <dbReference type="NCBI Taxonomy" id="28198"/>
    <lineage>
        <taxon>Bacteria</taxon>
        <taxon>Pseudomonadati</taxon>
        <taxon>Campylobacterota</taxon>
        <taxon>Epsilonproteobacteria</taxon>
        <taxon>Campylobacterales</taxon>
        <taxon>Arcobacteraceae</taxon>
        <taxon>Aliarcobacter</taxon>
    </lineage>
</organism>
<dbReference type="PANTHER" id="PTHR13903">
    <property type="entry name" value="PIRIN-RELATED"/>
    <property type="match status" value="1"/>
</dbReference>
<accession>A0A2S9SLU9</accession>
<protein>
    <recommendedName>
        <fullName evidence="3">Pirin N-terminal domain-containing protein</fullName>
    </recommendedName>
</protein>
<dbReference type="InterPro" id="IPR003829">
    <property type="entry name" value="Pirin_N_dom"/>
</dbReference>
<evidence type="ECO:0000256" key="2">
    <source>
        <dbReference type="RuleBase" id="RU003457"/>
    </source>
</evidence>
<evidence type="ECO:0000259" key="3">
    <source>
        <dbReference type="Pfam" id="PF02678"/>
    </source>
</evidence>
<feature type="domain" description="Pirin N-terminal" evidence="3">
    <location>
        <begin position="41"/>
        <end position="116"/>
    </location>
</feature>
<gene>
    <name evidence="4" type="ORF">CJ669_07350</name>
</gene>